<dbReference type="Pfam" id="PF09804">
    <property type="entry name" value="DENND11"/>
    <property type="match status" value="1"/>
</dbReference>
<evidence type="ECO:0000313" key="4">
    <source>
        <dbReference type="EMBL" id="SMR46106.1"/>
    </source>
</evidence>
<evidence type="ECO:0000313" key="5">
    <source>
        <dbReference type="Proteomes" id="UP000245764"/>
    </source>
</evidence>
<protein>
    <recommendedName>
        <fullName evidence="6">F-box domain-containing protein</fullName>
    </recommendedName>
</protein>
<evidence type="ECO:0000256" key="1">
    <source>
        <dbReference type="SAM" id="MobiDB-lite"/>
    </source>
</evidence>
<feature type="region of interest" description="Disordered" evidence="1">
    <location>
        <begin position="127"/>
        <end position="150"/>
    </location>
</feature>
<dbReference type="GO" id="GO:0005811">
    <property type="term" value="C:lipid droplet"/>
    <property type="evidence" value="ECO:0007669"/>
    <property type="project" value="TreeGrafter"/>
</dbReference>
<sequence>MELPPLVAIFLVVFDQRKGYTITWQRAVSHVDLDGVEYRSLPSGLHSVDEDLVYFRHGEHVGASVFVRGEADAAHRNANFAAVGVLVSQHGALGQVWLHAEELRILARNVVGDVSDTGALESFWTKHKSQDTGDSSTAGSKKRKRAQSEATLAGLNNSAEIWPKDHPALAAPEVIDLFGPLLFPLHRAALARQRVLVMGSAPVQDAGNVLYMTSVLSTIPHALSESLPAEAGSLLRPLPLFSVGIHDIPTLPGSEDSNGWLAHTTDDILGEKKELWDLKVNLPSRLAPAQRWPALQTSDGRIVKATQRDLRRWKLLQRELKRLRSQIGGGFTDSGSMRSQPDRDQRPLLERGNTTASTYDLGVADRGDSEAVEAPTWTSVAYRGFMWWASAGDASAWENEESKADEELLFDMPDLGALSPDSGDGPEATDAEYARAAATLLVAYFRRVTEGIFRTMASSVEDADDNTEEGVAEEEILLNGDDVRNMGLDSWSAADKAWVEDMMKIWYGRDTRVSDGGIMQALNKTILPHAHGTFQLDVYEESGLPTLTNEIVNPTDYAHTLNTIAPNPPRRAEVSDRFAPSSATDGSLEDEGFVSSEVAEARGHNNAVFPAFHGPDELVLAIFDHVDLATVSILRHVSKNMRNFVDCFLKTICTSRMNAEIERITGSKDVLVDQLELHDPSVRQVLEIISCWVSKRGIWVDRKASVASLHLLAEYVGRDYEIAKQENIFGEEGDFAACYVLVLAILDLHIQHNSYTHLPYVRPVRNVAGFIKSIWRTGAEFEEELLHEIYEETMASHNLRQTAYVAGPTEAMKFRGVPQYALTPWKPVAFSSVPHTSSVKRMTELFALPDLPGDGIFAYGTNSRRIRDIIAFEVEFRRGLIPLALRALLLEYIVVF</sequence>
<dbReference type="Proteomes" id="UP000245764">
    <property type="component" value="Chromosome 2"/>
</dbReference>
<reference evidence="5" key="1">
    <citation type="submission" date="2017-05" db="EMBL/GenBank/DDBJ databases">
        <authorList>
            <person name="Song R."/>
            <person name="Chenine A.L."/>
            <person name="Ruprecht R.M."/>
        </authorList>
    </citation>
    <scope>NUCLEOTIDE SEQUENCE [LARGE SCALE GENOMIC DNA]</scope>
</reference>
<organism evidence="4 5">
    <name type="scientific">Zymoseptoria tritici ST99CH_1E4</name>
    <dbReference type="NCBI Taxonomy" id="1276532"/>
    <lineage>
        <taxon>Eukaryota</taxon>
        <taxon>Fungi</taxon>
        <taxon>Dikarya</taxon>
        <taxon>Ascomycota</taxon>
        <taxon>Pezizomycotina</taxon>
        <taxon>Dothideomycetes</taxon>
        <taxon>Dothideomycetidae</taxon>
        <taxon>Mycosphaerellales</taxon>
        <taxon>Mycosphaerellaceae</taxon>
        <taxon>Zymoseptoria</taxon>
    </lineage>
</organism>
<dbReference type="InterPro" id="IPR018626">
    <property type="entry name" value="LCHN/Anr2"/>
</dbReference>
<feature type="domain" description="DUF4484" evidence="3">
    <location>
        <begin position="372"/>
        <end position="469"/>
    </location>
</feature>
<dbReference type="PANTHER" id="PTHR28153:SF1">
    <property type="entry name" value="DUF4484 DOMAIN-CONTAINING PROTEIN"/>
    <property type="match status" value="1"/>
</dbReference>
<accession>A0A2H1FXX7</accession>
<dbReference type="InterPro" id="IPR053056">
    <property type="entry name" value="Lipid_Metab_Assoc_Protein"/>
</dbReference>
<dbReference type="InterPro" id="IPR028115">
    <property type="entry name" value="DUF4484"/>
</dbReference>
<feature type="region of interest" description="Disordered" evidence="1">
    <location>
        <begin position="327"/>
        <end position="361"/>
    </location>
</feature>
<feature type="domain" description="F-box" evidence="2">
    <location>
        <begin position="615"/>
        <end position="646"/>
    </location>
</feature>
<gene>
    <name evidence="4" type="ORF">ZT1E4_G2724</name>
</gene>
<evidence type="ECO:0008006" key="6">
    <source>
        <dbReference type="Google" id="ProtNLM"/>
    </source>
</evidence>
<dbReference type="Pfam" id="PF00646">
    <property type="entry name" value="F-box"/>
    <property type="match status" value="1"/>
</dbReference>
<dbReference type="InterPro" id="IPR001810">
    <property type="entry name" value="F-box_dom"/>
</dbReference>
<feature type="compositionally biased region" description="Basic and acidic residues" evidence="1">
    <location>
        <begin position="340"/>
        <end position="349"/>
    </location>
</feature>
<dbReference type="EMBL" id="LT854254">
    <property type="protein sequence ID" value="SMR46106.1"/>
    <property type="molecule type" value="Genomic_DNA"/>
</dbReference>
<dbReference type="Pfam" id="PF14831">
    <property type="entry name" value="DUF4484"/>
    <property type="match status" value="2"/>
</dbReference>
<dbReference type="PANTHER" id="PTHR28153">
    <property type="entry name" value="PROTEIN, PUTATIVE-RELATED"/>
    <property type="match status" value="1"/>
</dbReference>
<evidence type="ECO:0000259" key="2">
    <source>
        <dbReference type="Pfam" id="PF00646"/>
    </source>
</evidence>
<feature type="domain" description="DUF4484" evidence="3">
    <location>
        <begin position="474"/>
        <end position="518"/>
    </location>
</feature>
<name>A0A2H1FXX7_ZYMTR</name>
<evidence type="ECO:0000259" key="3">
    <source>
        <dbReference type="Pfam" id="PF14831"/>
    </source>
</evidence>
<proteinExistence type="predicted"/>
<dbReference type="AlphaFoldDB" id="A0A2H1FXX7"/>